<proteinExistence type="predicted"/>
<evidence type="ECO:0000256" key="1">
    <source>
        <dbReference type="SAM" id="MobiDB-lite"/>
    </source>
</evidence>
<evidence type="ECO:0000313" key="3">
    <source>
        <dbReference type="Proteomes" id="UP000233256"/>
    </source>
</evidence>
<gene>
    <name evidence="2" type="ORF">CVV64_01945</name>
</gene>
<name>A0A2N1PV50_9BACT</name>
<feature type="region of interest" description="Disordered" evidence="1">
    <location>
        <begin position="1"/>
        <end position="20"/>
    </location>
</feature>
<reference evidence="2 3" key="1">
    <citation type="journal article" date="2017" name="ISME J.">
        <title>Potential for microbial H2 and metal transformations associated with novel bacteria and archaea in deep terrestrial subsurface sediments.</title>
        <authorList>
            <person name="Hernsdorf A.W."/>
            <person name="Amano Y."/>
            <person name="Miyakawa K."/>
            <person name="Ise K."/>
            <person name="Suzuki Y."/>
            <person name="Anantharaman K."/>
            <person name="Probst A."/>
            <person name="Burstein D."/>
            <person name="Thomas B.C."/>
            <person name="Banfield J.F."/>
        </authorList>
    </citation>
    <scope>NUCLEOTIDE SEQUENCE [LARGE SCALE GENOMIC DNA]</scope>
    <source>
        <strain evidence="2">HGW-Wallbacteria-1</strain>
    </source>
</reference>
<evidence type="ECO:0008006" key="4">
    <source>
        <dbReference type="Google" id="ProtNLM"/>
    </source>
</evidence>
<dbReference type="Gene3D" id="2.60.120.380">
    <property type="match status" value="4"/>
</dbReference>
<dbReference type="EMBL" id="PGXC01000001">
    <property type="protein sequence ID" value="PKK92196.1"/>
    <property type="molecule type" value="Genomic_DNA"/>
</dbReference>
<dbReference type="AlphaFoldDB" id="A0A2N1PV50"/>
<organism evidence="2 3">
    <name type="scientific">Candidatus Wallbacteria bacterium HGW-Wallbacteria-1</name>
    <dbReference type="NCBI Taxonomy" id="2013854"/>
    <lineage>
        <taxon>Bacteria</taxon>
        <taxon>Candidatus Walliibacteriota</taxon>
    </lineage>
</organism>
<protein>
    <recommendedName>
        <fullName evidence="4">Peptidase C-terminal archaeal/bacterial domain-containing protein</fullName>
    </recommendedName>
</protein>
<accession>A0A2N1PV50</accession>
<dbReference type="Proteomes" id="UP000233256">
    <property type="component" value="Unassembled WGS sequence"/>
</dbReference>
<comment type="caution">
    <text evidence="2">The sequence shown here is derived from an EMBL/GenBank/DDBJ whole genome shotgun (WGS) entry which is preliminary data.</text>
</comment>
<evidence type="ECO:0000313" key="2">
    <source>
        <dbReference type="EMBL" id="PKK92196.1"/>
    </source>
</evidence>
<sequence>MFLIDIADNGTSNSPEGQSRDRLFPPVHVAIVILTVLLFSVFPFQPALAQNPPFYESEPNDTPADANAIMPVQRVQGFLQDGNPDWFSFDIPEKNLTGETSHAGSDVFGINLDAPRETDPILILLRDGDPVVTSDTPGEGVAERVRWLRLIAGKYLLQVSGRGTNIKEPYILEIFRDSDSPQFLEQEPNNQIRWANPLSDGIQVWSHLGPGDIDFFKIQGISSEYMCEISIAGSTYEAMSPENGRMGITLVNGSGDTIKDLGSHFLSHGMTFTFRGSSDQTYLRITGFNEPPLGYGVAMSRRTRKITLEAEVNDNPNTANEISEGTFLEGAIYPSDDIDWFEFTAAGQGNRNYGVCADAVECDLSVRVVDVARGAEKTVFIAAGTSSEIFFQSSQNSQAGSFLVMLSSGMAPEGSAAGQSMSREAKADSQGRYRISIADHGEAPADSEGEINDQISSSRMVAGNGTVQGVLQPSDIDYFRLSTPGENVFDLRIILEIHPGTNADTGPCRLTFLTSRGQIIGSRTFQRDSRFVSGASCEVSVHEMKFFNLMDEAYLLRVEGVTNTSDFSYRLTAKTWEIQDPGKDELFVNEYPFHSGAGGFSALVLSSAQNRTGRYRIYYYHYPSSRLRFIEEGTLPREGHLWRLNRFRMEGFYLIRSEVPLEALAIARDPENSILIAGGLADNGTPSFGVFLQVLNSLGVRPSRIEVKSEIQTALDGTEFSSIPILAPRGVGKLIVEVNIAPADGNLEQMEIANYGKSRISVLNPSGATLELQIMPLKEHWSDSGSFRGLVNRDQGKNFEKMFFAAGETRYLEIPQGKWRIRCDGKTGFSVKSIEIEENSMINILGTGGKKVKVRAVQGEFMTVMPFSAGHSVEEGTEG</sequence>